<reference evidence="2 3" key="1">
    <citation type="submission" date="2016-03" db="EMBL/GenBank/DDBJ databases">
        <title>Choanephora cucurbitarum.</title>
        <authorList>
            <person name="Min B."/>
            <person name="Park H."/>
            <person name="Park J.-H."/>
            <person name="Shin H.-D."/>
            <person name="Choi I.-G."/>
        </authorList>
    </citation>
    <scope>NUCLEOTIDE SEQUENCE [LARGE SCALE GENOMIC DNA]</scope>
    <source>
        <strain evidence="2 3">KUS-F28377</strain>
    </source>
</reference>
<protein>
    <submittedName>
        <fullName evidence="2">Uncharacterized protein</fullName>
    </submittedName>
</protein>
<name>A0A1C7N772_9FUNG</name>
<gene>
    <name evidence="2" type="ORF">A0J61_07120</name>
</gene>
<dbReference type="OrthoDB" id="2274850at2759"/>
<dbReference type="InParanoid" id="A0A1C7N772"/>
<feature type="compositionally biased region" description="Polar residues" evidence="1">
    <location>
        <begin position="40"/>
        <end position="51"/>
    </location>
</feature>
<evidence type="ECO:0000313" key="2">
    <source>
        <dbReference type="EMBL" id="OBZ84828.1"/>
    </source>
</evidence>
<organism evidence="2 3">
    <name type="scientific">Choanephora cucurbitarum</name>
    <dbReference type="NCBI Taxonomy" id="101091"/>
    <lineage>
        <taxon>Eukaryota</taxon>
        <taxon>Fungi</taxon>
        <taxon>Fungi incertae sedis</taxon>
        <taxon>Mucoromycota</taxon>
        <taxon>Mucoromycotina</taxon>
        <taxon>Mucoromycetes</taxon>
        <taxon>Mucorales</taxon>
        <taxon>Mucorineae</taxon>
        <taxon>Choanephoraceae</taxon>
        <taxon>Choanephoroideae</taxon>
        <taxon>Choanephora</taxon>
    </lineage>
</organism>
<sequence>MLIPSLLFSKKSLAWIAFSVLLLLFLRDYPAWRASKQQKDNTQQVDQKSNNTPPPPSIEKVSLVHYILVSPFTVVYLIGRIVLDIVRYSLYYSLWSCEKALPLVDDWLYDFCTITLPRTYNQTEAWWIESGKPKCIQIKQYTHNHVIPLTVNGLEVFFITIYHASCTVKNSLVDLKRAWDRFVQRHDWHQLASDLLDIAHKTCWVPFVWTVSRLYDLSRIVYGGFSSVIISIVQECQWFAMIALPSTAQYIASTRLAKGTYRASCYIGQGIQRSCLYLSTYVLQPTVGRLLTWTVKLIDKIILILQENTFQEKLARWYRFVSPAIVWTLMELDLWLINLISGIALLNRELIVPAYRLFVKHVMPKLSLAYTTMVDYVDQWTKLYLYPVWAKIYPHLNRPLYWTYRHIAIPAYAKVYNAFTILQSYLTQQLANQIWAGCLKSYEFVSFYTVQLYQITQLWLNKQAPILAGVMYQTFQWIKSMGCWKMMTEDLIALSNEMYSFISTQSNLIYLSLERSLTTWANDQQQEAKDHLKQN</sequence>
<comment type="caution">
    <text evidence="2">The sequence shown here is derived from an EMBL/GenBank/DDBJ whole genome shotgun (WGS) entry which is preliminary data.</text>
</comment>
<accession>A0A1C7N772</accession>
<dbReference type="EMBL" id="LUGH01000464">
    <property type="protein sequence ID" value="OBZ84828.1"/>
    <property type="molecule type" value="Genomic_DNA"/>
</dbReference>
<feature type="region of interest" description="Disordered" evidence="1">
    <location>
        <begin position="37"/>
        <end position="56"/>
    </location>
</feature>
<evidence type="ECO:0000256" key="1">
    <source>
        <dbReference type="SAM" id="MobiDB-lite"/>
    </source>
</evidence>
<proteinExistence type="predicted"/>
<evidence type="ECO:0000313" key="3">
    <source>
        <dbReference type="Proteomes" id="UP000093000"/>
    </source>
</evidence>
<dbReference type="AlphaFoldDB" id="A0A1C7N772"/>
<dbReference type="Proteomes" id="UP000093000">
    <property type="component" value="Unassembled WGS sequence"/>
</dbReference>
<keyword evidence="3" id="KW-1185">Reference proteome</keyword>